<reference evidence="3" key="1">
    <citation type="submission" date="2024-01" db="EMBL/GenBank/DDBJ databases">
        <title>Sequencing the genomes of a sandfly, Sergentomyia squamirostris, and its two endosymbionts.</title>
        <authorList>
            <person name="Itokawa K."/>
            <person name="Sanjoba C."/>
        </authorList>
    </citation>
    <scope>NUCLEOTIDE SEQUENCE</scope>
    <source>
        <strain evidence="3">RiSSQ</strain>
    </source>
</reference>
<dbReference type="InterPro" id="IPR024633">
    <property type="entry name" value="DnaA_N_dom"/>
</dbReference>
<feature type="region of interest" description="Disordered" evidence="1">
    <location>
        <begin position="39"/>
        <end position="63"/>
    </location>
</feature>
<dbReference type="AlphaFoldDB" id="A0AAT9G8H0"/>
<accession>A0AAT9G8H0</accession>
<evidence type="ECO:0000256" key="1">
    <source>
        <dbReference type="SAM" id="MobiDB-lite"/>
    </source>
</evidence>
<proteinExistence type="predicted"/>
<dbReference type="Pfam" id="PF11638">
    <property type="entry name" value="DnaA_N"/>
    <property type="match status" value="1"/>
</dbReference>
<sequence>MISKWGEVKSTEEQNFQSEAAVNSVSKIPHLNYRNTSPISDLGSDLDSDSKDDDTSSGGVNRQSCQKLANMIASKVKGWGLPQKLEEFHPLTEDDAFLLRIRSDHDFNLNFINKLMMRLSKQRPNNDFFNKQAVLSYMTSALIHEKRLPSLVNNESFNFMEYEKTKLLRQVQELYGNKIQQLEIISKKTTTTADKSQSNYLGLSQLNPQSIWYKVRKYLLELHGEFIDKSWFSQLEAVEEDMTCKKIILKPATTFIGDWIKHNYGRDMLDACKSHNFTFEFIQADKGARAM</sequence>
<feature type="compositionally biased region" description="Basic and acidic residues" evidence="1">
    <location>
        <begin position="1"/>
        <end position="12"/>
    </location>
</feature>
<name>A0AAT9G8H0_9RICK</name>
<feature type="domain" description="DnaA N-terminal" evidence="2">
    <location>
        <begin position="209"/>
        <end position="273"/>
    </location>
</feature>
<evidence type="ECO:0000313" key="3">
    <source>
        <dbReference type="EMBL" id="BFD46065.1"/>
    </source>
</evidence>
<protein>
    <recommendedName>
        <fullName evidence="2">DnaA N-terminal domain-containing protein</fullName>
    </recommendedName>
</protein>
<organism evidence="3">
    <name type="scientific">Candidatus Tisiphia endosymbiont of Sergentomyia squamirostris</name>
    <dbReference type="NCBI Taxonomy" id="3113639"/>
    <lineage>
        <taxon>Bacteria</taxon>
        <taxon>Pseudomonadati</taxon>
        <taxon>Pseudomonadota</taxon>
        <taxon>Alphaproteobacteria</taxon>
        <taxon>Rickettsiales</taxon>
        <taxon>Rickettsiaceae</taxon>
        <taxon>Rickettsieae</taxon>
        <taxon>Candidatus Tisiphia</taxon>
    </lineage>
</organism>
<dbReference type="EMBL" id="AP029170">
    <property type="protein sequence ID" value="BFD46065.1"/>
    <property type="molecule type" value="Genomic_DNA"/>
</dbReference>
<gene>
    <name evidence="3" type="ORF">DMENIID0002_07110</name>
</gene>
<feature type="region of interest" description="Disordered" evidence="1">
    <location>
        <begin position="1"/>
        <end position="21"/>
    </location>
</feature>
<evidence type="ECO:0000259" key="2">
    <source>
        <dbReference type="Pfam" id="PF11638"/>
    </source>
</evidence>